<evidence type="ECO:0000256" key="3">
    <source>
        <dbReference type="ARBA" id="ARBA00022741"/>
    </source>
</evidence>
<feature type="transmembrane region" description="Helical" evidence="7">
    <location>
        <begin position="215"/>
        <end position="232"/>
    </location>
</feature>
<dbReference type="GO" id="GO:0005886">
    <property type="term" value="C:plasma membrane"/>
    <property type="evidence" value="ECO:0007669"/>
    <property type="project" value="UniProtKB-SubCell"/>
</dbReference>
<dbReference type="PROSITE" id="PS50893">
    <property type="entry name" value="ABC_TRANSPORTER_2"/>
    <property type="match status" value="1"/>
</dbReference>
<dbReference type="InterPro" id="IPR027417">
    <property type="entry name" value="P-loop_NTPase"/>
</dbReference>
<keyword evidence="11" id="KW-1185">Reference proteome</keyword>
<evidence type="ECO:0000256" key="2">
    <source>
        <dbReference type="ARBA" id="ARBA00022692"/>
    </source>
</evidence>
<dbReference type="InterPro" id="IPR036640">
    <property type="entry name" value="ABC1_TM_sf"/>
</dbReference>
<keyword evidence="3" id="KW-0547">Nucleotide-binding</keyword>
<feature type="domain" description="ABC transmembrane type-1" evidence="9">
    <location>
        <begin position="183"/>
        <end position="464"/>
    </location>
</feature>
<dbReference type="SUPFAM" id="SSF52540">
    <property type="entry name" value="P-loop containing nucleoside triphosphate hydrolases"/>
    <property type="match status" value="1"/>
</dbReference>
<dbReference type="Gene3D" id="3.40.50.300">
    <property type="entry name" value="P-loop containing nucleotide triphosphate hydrolases"/>
    <property type="match status" value="1"/>
</dbReference>
<evidence type="ECO:0000256" key="7">
    <source>
        <dbReference type="SAM" id="Phobius"/>
    </source>
</evidence>
<dbReference type="Proteomes" id="UP000318017">
    <property type="component" value="Chromosome"/>
</dbReference>
<accession>A0A518G896</accession>
<dbReference type="PANTHER" id="PTHR43394">
    <property type="entry name" value="ATP-DEPENDENT PERMEASE MDL1, MITOCHONDRIAL"/>
    <property type="match status" value="1"/>
</dbReference>
<dbReference type="InterPro" id="IPR003593">
    <property type="entry name" value="AAA+_ATPase"/>
</dbReference>
<keyword evidence="6 7" id="KW-0472">Membrane</keyword>
<evidence type="ECO:0000259" key="8">
    <source>
        <dbReference type="PROSITE" id="PS50893"/>
    </source>
</evidence>
<feature type="transmembrane region" description="Helical" evidence="7">
    <location>
        <begin position="406"/>
        <end position="429"/>
    </location>
</feature>
<dbReference type="AlphaFoldDB" id="A0A518G896"/>
<evidence type="ECO:0000313" key="10">
    <source>
        <dbReference type="EMBL" id="QDV24810.1"/>
    </source>
</evidence>
<keyword evidence="2 7" id="KW-0812">Transmembrane</keyword>
<dbReference type="InterPro" id="IPR011527">
    <property type="entry name" value="ABC1_TM_dom"/>
</dbReference>
<dbReference type="RefSeq" id="WP_145078992.1">
    <property type="nucleotide sequence ID" value="NZ_CP036298.1"/>
</dbReference>
<dbReference type="GO" id="GO:0016887">
    <property type="term" value="F:ATP hydrolysis activity"/>
    <property type="evidence" value="ECO:0007669"/>
    <property type="project" value="InterPro"/>
</dbReference>
<keyword evidence="4 10" id="KW-0067">ATP-binding</keyword>
<dbReference type="InterPro" id="IPR003439">
    <property type="entry name" value="ABC_transporter-like_ATP-bd"/>
</dbReference>
<dbReference type="KEGG" id="ahel:Q31a_31320"/>
<organism evidence="10 11">
    <name type="scientific">Aureliella helgolandensis</name>
    <dbReference type="NCBI Taxonomy" id="2527968"/>
    <lineage>
        <taxon>Bacteria</taxon>
        <taxon>Pseudomonadati</taxon>
        <taxon>Planctomycetota</taxon>
        <taxon>Planctomycetia</taxon>
        <taxon>Pirellulales</taxon>
        <taxon>Pirellulaceae</taxon>
        <taxon>Aureliella</taxon>
    </lineage>
</organism>
<protein>
    <submittedName>
        <fullName evidence="10">Alpha-hemolysin translocation ATP-binding protein HlyB</fullName>
    </submittedName>
</protein>
<feature type="transmembrane region" description="Helical" evidence="7">
    <location>
        <begin position="435"/>
        <end position="453"/>
    </location>
</feature>
<evidence type="ECO:0000256" key="1">
    <source>
        <dbReference type="ARBA" id="ARBA00004651"/>
    </source>
</evidence>
<dbReference type="GO" id="GO:0005524">
    <property type="term" value="F:ATP binding"/>
    <property type="evidence" value="ECO:0007669"/>
    <property type="project" value="UniProtKB-KW"/>
</dbReference>
<sequence>MRTLRAQFAGAAAILEHFTAGDPIHERNASKRVLAEVTNAWPGEARQQWWKWFAEASSSLGLRTKTLDCTIEEAFSLARNHAQLVCFREDAATAPDGEWLAVMATSRRRFQVLLAKDHDVTERMSARALRKALKRFSIDGSVRCVVMQPHAAVSSTHPGKEGQRFSPVERLREFLKPEASDIWIVIVFAFVVSLLMLATPIAVEALVNTVAFGRLVQPILILALMLLTFLGFQGAIRALQTYVVEVIQRRLFARVAGDLAFRLPRTEAEAMDGEYMPEVVNRFFDVVTVQKVTAQLLLDGLGLILSAFIGMAVLGFYHPWLLGFDVFLLAAIAIIIFVLGRGAVSSAVKESKHKYKMAAWLGDIARCPTAFRNDGGAEFALERADRMVHEYLIARRKHFRIIMRQVLFALGLQAVASTVLLGLGGWLVVSGELTLGQLVAAELIVTVIVGAFAKFGKHMESFYDVLASVDKLGVLFDIPMERQDGMLAITLTEPAQLGLEKVSYAWPGQPKAVDCVDARVAKGESVAVLGDAGSGKTTLLEMIYGLRDPTSGHIVVDGFDPRDLRPDVLRTRISMAHGAEVFHATVEENVHLHREGVTATNVRDVLNGIGLLDPILRLTDGCKTMLTSNGSPLSESQCRLLGIARAAIGRPGLLLVDGSLDMLGAHDLERCLKFLLAEDRPWTLIVATSREEIAQQFARTISLNQFESVGAV</sequence>
<dbReference type="Gene3D" id="1.20.1560.10">
    <property type="entry name" value="ABC transporter type 1, transmembrane domain"/>
    <property type="match status" value="1"/>
</dbReference>
<feature type="domain" description="ABC transporter" evidence="8">
    <location>
        <begin position="497"/>
        <end position="712"/>
    </location>
</feature>
<feature type="transmembrane region" description="Helical" evidence="7">
    <location>
        <begin position="182"/>
        <end position="203"/>
    </location>
</feature>
<proteinExistence type="predicted"/>
<comment type="subcellular location">
    <subcellularLocation>
        <location evidence="1">Cell membrane</location>
        <topology evidence="1">Multi-pass membrane protein</topology>
    </subcellularLocation>
</comment>
<evidence type="ECO:0000313" key="11">
    <source>
        <dbReference type="Proteomes" id="UP000318017"/>
    </source>
</evidence>
<evidence type="ECO:0000256" key="4">
    <source>
        <dbReference type="ARBA" id="ARBA00022840"/>
    </source>
</evidence>
<evidence type="ECO:0000256" key="6">
    <source>
        <dbReference type="ARBA" id="ARBA00023136"/>
    </source>
</evidence>
<dbReference type="PANTHER" id="PTHR43394:SF4">
    <property type="entry name" value="TOXIN SECRETION ABC TRANSPORTER ATP-BINDING PROTEIN"/>
    <property type="match status" value="1"/>
</dbReference>
<evidence type="ECO:0000256" key="5">
    <source>
        <dbReference type="ARBA" id="ARBA00022989"/>
    </source>
</evidence>
<evidence type="ECO:0000259" key="9">
    <source>
        <dbReference type="PROSITE" id="PS50929"/>
    </source>
</evidence>
<dbReference type="PROSITE" id="PS50929">
    <property type="entry name" value="ABC_TM1F"/>
    <property type="match status" value="1"/>
</dbReference>
<dbReference type="OrthoDB" id="311344at2"/>
<dbReference type="GO" id="GO:0015421">
    <property type="term" value="F:ABC-type oligopeptide transporter activity"/>
    <property type="evidence" value="ECO:0007669"/>
    <property type="project" value="TreeGrafter"/>
</dbReference>
<dbReference type="SMART" id="SM00382">
    <property type="entry name" value="AAA"/>
    <property type="match status" value="1"/>
</dbReference>
<reference evidence="10 11" key="1">
    <citation type="submission" date="2019-02" db="EMBL/GenBank/DDBJ databases">
        <title>Deep-cultivation of Planctomycetes and their phenomic and genomic characterization uncovers novel biology.</title>
        <authorList>
            <person name="Wiegand S."/>
            <person name="Jogler M."/>
            <person name="Boedeker C."/>
            <person name="Pinto D."/>
            <person name="Vollmers J."/>
            <person name="Rivas-Marin E."/>
            <person name="Kohn T."/>
            <person name="Peeters S.H."/>
            <person name="Heuer A."/>
            <person name="Rast P."/>
            <person name="Oberbeckmann S."/>
            <person name="Bunk B."/>
            <person name="Jeske O."/>
            <person name="Meyerdierks A."/>
            <person name="Storesund J.E."/>
            <person name="Kallscheuer N."/>
            <person name="Luecker S."/>
            <person name="Lage O.M."/>
            <person name="Pohl T."/>
            <person name="Merkel B.J."/>
            <person name="Hornburger P."/>
            <person name="Mueller R.-W."/>
            <person name="Bruemmer F."/>
            <person name="Labrenz M."/>
            <person name="Spormann A.M."/>
            <person name="Op den Camp H."/>
            <person name="Overmann J."/>
            <person name="Amann R."/>
            <person name="Jetten M.S.M."/>
            <person name="Mascher T."/>
            <person name="Medema M.H."/>
            <person name="Devos D.P."/>
            <person name="Kaster A.-K."/>
            <person name="Ovreas L."/>
            <person name="Rohde M."/>
            <person name="Galperin M.Y."/>
            <person name="Jogler C."/>
        </authorList>
    </citation>
    <scope>NUCLEOTIDE SEQUENCE [LARGE SCALE GENOMIC DNA]</scope>
    <source>
        <strain evidence="10 11">Q31a</strain>
    </source>
</reference>
<dbReference type="Pfam" id="PF00664">
    <property type="entry name" value="ABC_membrane"/>
    <property type="match status" value="1"/>
</dbReference>
<keyword evidence="5 7" id="KW-1133">Transmembrane helix</keyword>
<feature type="transmembrane region" description="Helical" evidence="7">
    <location>
        <begin position="300"/>
        <end position="320"/>
    </location>
</feature>
<dbReference type="SUPFAM" id="SSF90123">
    <property type="entry name" value="ABC transporter transmembrane region"/>
    <property type="match status" value="1"/>
</dbReference>
<dbReference type="InterPro" id="IPR039421">
    <property type="entry name" value="Type_1_exporter"/>
</dbReference>
<feature type="transmembrane region" description="Helical" evidence="7">
    <location>
        <begin position="326"/>
        <end position="348"/>
    </location>
</feature>
<dbReference type="Pfam" id="PF00005">
    <property type="entry name" value="ABC_tran"/>
    <property type="match status" value="1"/>
</dbReference>
<name>A0A518G896_9BACT</name>
<gene>
    <name evidence="10" type="primary">hlyB</name>
    <name evidence="10" type="ORF">Q31a_31320</name>
</gene>
<dbReference type="EMBL" id="CP036298">
    <property type="protein sequence ID" value="QDV24810.1"/>
    <property type="molecule type" value="Genomic_DNA"/>
</dbReference>